<evidence type="ECO:0000313" key="2">
    <source>
        <dbReference type="Proteomes" id="UP000287394"/>
    </source>
</evidence>
<dbReference type="Proteomes" id="UP000287394">
    <property type="component" value="Chromosome"/>
</dbReference>
<dbReference type="EMBL" id="AP025739">
    <property type="protein sequence ID" value="BDI27986.1"/>
    <property type="molecule type" value="Genomic_DNA"/>
</dbReference>
<dbReference type="InterPro" id="IPR008979">
    <property type="entry name" value="Galactose-bd-like_sf"/>
</dbReference>
<proteinExistence type="predicted"/>
<accession>A0A402CRC1</accession>
<sequence length="320" mass="33038">MSEQRIFSTGVLQAYPGVLGSGVLPDPTQILSGASLSASRTINSGATYASPAGNIADGSAGTTAVINTHTSASLSTANDWFVLDLGAPYTISQMTTQISAIGSGASTADIWLADNPSAAPGDPQTTLIDTWVAAVATRTTTLAPVVVGRYLLIEAVNAGASSITIAEVTATVYTGITLALLQDVAVSNKANKKLLYGPAWVSVHPQDVGFSGAMATIKATVAMIKSDALRKLTGAAETTAVVNGVTVLTETMNKVVALPSFAAALQTQDTTGRVQTWTYMNVRAPGVDIPFKMEDFAMPGFELTAFPDSQGVLYVISMPQ</sequence>
<evidence type="ECO:0000313" key="1">
    <source>
        <dbReference type="EMBL" id="BDI27986.1"/>
    </source>
</evidence>
<name>A0A402CRC1_9BACT</name>
<dbReference type="AlphaFoldDB" id="A0A402CRC1"/>
<organism evidence="1 2">
    <name type="scientific">Capsulimonas corticalis</name>
    <dbReference type="NCBI Taxonomy" id="2219043"/>
    <lineage>
        <taxon>Bacteria</taxon>
        <taxon>Bacillati</taxon>
        <taxon>Armatimonadota</taxon>
        <taxon>Armatimonadia</taxon>
        <taxon>Capsulimonadales</taxon>
        <taxon>Capsulimonadaceae</taxon>
        <taxon>Capsulimonas</taxon>
    </lineage>
</organism>
<keyword evidence="2" id="KW-1185">Reference proteome</keyword>
<dbReference type="SUPFAM" id="SSF49785">
    <property type="entry name" value="Galactose-binding domain-like"/>
    <property type="match status" value="1"/>
</dbReference>
<dbReference type="Gene3D" id="2.60.120.260">
    <property type="entry name" value="Galactose-binding domain-like"/>
    <property type="match status" value="1"/>
</dbReference>
<dbReference type="RefSeq" id="WP_119319948.1">
    <property type="nucleotide sequence ID" value="NZ_AP025739.1"/>
</dbReference>
<gene>
    <name evidence="1" type="ORF">CCAX7_000370</name>
</gene>
<protein>
    <submittedName>
        <fullName evidence="1">Uncharacterized protein</fullName>
    </submittedName>
</protein>
<dbReference type="KEGG" id="ccot:CCAX7_000370"/>
<reference evidence="1 2" key="1">
    <citation type="journal article" date="2019" name="Int. J. Syst. Evol. Microbiol.">
        <title>Capsulimonas corticalis gen. nov., sp. nov., an aerobic capsulated bacterium, of a novel bacterial order, Capsulimonadales ord. nov., of the class Armatimonadia of the phylum Armatimonadetes.</title>
        <authorList>
            <person name="Li J."/>
            <person name="Kudo C."/>
            <person name="Tonouchi A."/>
        </authorList>
    </citation>
    <scope>NUCLEOTIDE SEQUENCE [LARGE SCALE GENOMIC DNA]</scope>
    <source>
        <strain evidence="1 2">AX-7</strain>
    </source>
</reference>